<organism evidence="3 4">
    <name type="scientific">Amanita muscaria (strain Koide BX008)</name>
    <dbReference type="NCBI Taxonomy" id="946122"/>
    <lineage>
        <taxon>Eukaryota</taxon>
        <taxon>Fungi</taxon>
        <taxon>Dikarya</taxon>
        <taxon>Basidiomycota</taxon>
        <taxon>Agaricomycotina</taxon>
        <taxon>Agaricomycetes</taxon>
        <taxon>Agaricomycetidae</taxon>
        <taxon>Agaricales</taxon>
        <taxon>Pluteineae</taxon>
        <taxon>Amanitaceae</taxon>
        <taxon>Amanita</taxon>
    </lineage>
</organism>
<name>A0A0C2WWA4_AMAMK</name>
<evidence type="ECO:0000256" key="1">
    <source>
        <dbReference type="SAM" id="MobiDB-lite"/>
    </source>
</evidence>
<dbReference type="AlphaFoldDB" id="A0A0C2WWA4"/>
<proteinExistence type="predicted"/>
<dbReference type="HOGENOM" id="CLU_033259_3_0_1"/>
<protein>
    <submittedName>
        <fullName evidence="3">Uncharacterized protein</fullName>
    </submittedName>
</protein>
<evidence type="ECO:0000256" key="2">
    <source>
        <dbReference type="SAM" id="Phobius"/>
    </source>
</evidence>
<feature type="region of interest" description="Disordered" evidence="1">
    <location>
        <begin position="239"/>
        <end position="264"/>
    </location>
</feature>
<dbReference type="OrthoDB" id="2758521at2759"/>
<evidence type="ECO:0000313" key="3">
    <source>
        <dbReference type="EMBL" id="KIL61091.1"/>
    </source>
</evidence>
<feature type="compositionally biased region" description="Polar residues" evidence="1">
    <location>
        <begin position="242"/>
        <end position="253"/>
    </location>
</feature>
<keyword evidence="2" id="KW-1133">Transmembrane helix</keyword>
<dbReference type="InParanoid" id="A0A0C2WWA4"/>
<feature type="transmembrane region" description="Helical" evidence="2">
    <location>
        <begin position="157"/>
        <end position="179"/>
    </location>
</feature>
<dbReference type="STRING" id="946122.A0A0C2WWA4"/>
<gene>
    <name evidence="3" type="ORF">M378DRAFT_13761</name>
</gene>
<feature type="compositionally biased region" description="Low complexity" evidence="1">
    <location>
        <begin position="119"/>
        <end position="155"/>
    </location>
</feature>
<evidence type="ECO:0000313" key="4">
    <source>
        <dbReference type="Proteomes" id="UP000054549"/>
    </source>
</evidence>
<feature type="compositionally biased region" description="Low complexity" evidence="1">
    <location>
        <begin position="75"/>
        <end position="111"/>
    </location>
</feature>
<dbReference type="EMBL" id="KN818289">
    <property type="protein sequence ID" value="KIL61091.1"/>
    <property type="molecule type" value="Genomic_DNA"/>
</dbReference>
<keyword evidence="4" id="KW-1185">Reference proteome</keyword>
<dbReference type="Proteomes" id="UP000054549">
    <property type="component" value="Unassembled WGS sequence"/>
</dbReference>
<accession>A0A0C2WWA4</accession>
<reference evidence="3 4" key="1">
    <citation type="submission" date="2014-04" db="EMBL/GenBank/DDBJ databases">
        <title>Evolutionary Origins and Diversification of the Mycorrhizal Mutualists.</title>
        <authorList>
            <consortium name="DOE Joint Genome Institute"/>
            <consortium name="Mycorrhizal Genomics Consortium"/>
            <person name="Kohler A."/>
            <person name="Kuo A."/>
            <person name="Nagy L.G."/>
            <person name="Floudas D."/>
            <person name="Copeland A."/>
            <person name="Barry K.W."/>
            <person name="Cichocki N."/>
            <person name="Veneault-Fourrey C."/>
            <person name="LaButti K."/>
            <person name="Lindquist E.A."/>
            <person name="Lipzen A."/>
            <person name="Lundell T."/>
            <person name="Morin E."/>
            <person name="Murat C."/>
            <person name="Riley R."/>
            <person name="Ohm R."/>
            <person name="Sun H."/>
            <person name="Tunlid A."/>
            <person name="Henrissat B."/>
            <person name="Grigoriev I.V."/>
            <person name="Hibbett D.S."/>
            <person name="Martin F."/>
        </authorList>
    </citation>
    <scope>NUCLEOTIDE SEQUENCE [LARGE SCALE GENOMIC DNA]</scope>
    <source>
        <strain evidence="3 4">Koide BX008</strain>
    </source>
</reference>
<feature type="region of interest" description="Disordered" evidence="1">
    <location>
        <begin position="72"/>
        <end position="155"/>
    </location>
</feature>
<keyword evidence="2" id="KW-0472">Membrane</keyword>
<keyword evidence="2" id="KW-0812">Transmembrane</keyword>
<sequence length="306" mass="32308">MSTALVNITLDGQHAGSFSHDPDLTTQDLIYNAPIFSQSNLANAPHELVIATNDYPISTFINFDWAIYSGHTHPSQSTSSSTSSTTTATTNSLSTSRTSSSTPTNSTSSTTLNGHTPASQSTSSSISSTGFPSTTNSSSTVSTPSPTPTPQNSSSKIGIIVGGTLGGLAVIILVLLFLVRRSRRAPPVRYENTEGMLGVGVLPRPLNPQTPIPDHLNQTKAARIREAEIGERIRSAQREMDTLNSQSASQVGSSLAAGSPRPTSELGLLRSELRQLRDQIGTLQAERGPDLALGLSDEVPPAYSRH</sequence>